<proteinExistence type="predicted"/>
<accession>A0A8S5SCT5</accession>
<protein>
    <submittedName>
        <fullName evidence="1">Uncharacterized protein</fullName>
    </submittedName>
</protein>
<dbReference type="EMBL" id="BK032573">
    <property type="protein sequence ID" value="DAF48758.1"/>
    <property type="molecule type" value="Genomic_DNA"/>
</dbReference>
<reference evidence="1" key="1">
    <citation type="journal article" date="2021" name="Proc. Natl. Acad. Sci. U.S.A.">
        <title>A Catalog of Tens of Thousands of Viruses from Human Metagenomes Reveals Hidden Associations with Chronic Diseases.</title>
        <authorList>
            <person name="Tisza M.J."/>
            <person name="Buck C.B."/>
        </authorList>
    </citation>
    <scope>NUCLEOTIDE SEQUENCE</scope>
    <source>
        <strain evidence="1">Ctt1f11</strain>
    </source>
</reference>
<evidence type="ECO:0000313" key="1">
    <source>
        <dbReference type="EMBL" id="DAF48758.1"/>
    </source>
</evidence>
<sequence>MSTRIELKVGMLLSNEFGTYQVMEVKASKKYGIVDAFARPFHWDKNGDKIKISLGDELLHFDTEEIISMLAYESELPFEDIIIDYQGNDYKF</sequence>
<name>A0A8S5SCT5_9CAUD</name>
<organism evidence="1">
    <name type="scientific">Siphoviridae sp. ctt1f11</name>
    <dbReference type="NCBI Taxonomy" id="2827959"/>
    <lineage>
        <taxon>Viruses</taxon>
        <taxon>Duplodnaviria</taxon>
        <taxon>Heunggongvirae</taxon>
        <taxon>Uroviricota</taxon>
        <taxon>Caudoviricetes</taxon>
    </lineage>
</organism>